<evidence type="ECO:0000256" key="1">
    <source>
        <dbReference type="ARBA" id="ARBA00022737"/>
    </source>
</evidence>
<accession>A0A166WI32</accession>
<name>A0A166WI32_9HYPO</name>
<dbReference type="Proteomes" id="UP000076863">
    <property type="component" value="Unassembled WGS sequence"/>
</dbReference>
<dbReference type="SUPFAM" id="SSF48403">
    <property type="entry name" value="Ankyrin repeat"/>
    <property type="match status" value="1"/>
</dbReference>
<dbReference type="Gene3D" id="1.25.40.20">
    <property type="entry name" value="Ankyrin repeat-containing domain"/>
    <property type="match status" value="1"/>
</dbReference>
<dbReference type="SMART" id="SM00248">
    <property type="entry name" value="ANK"/>
    <property type="match status" value="5"/>
</dbReference>
<dbReference type="EMBL" id="AZHA01000049">
    <property type="protein sequence ID" value="OAA34753.1"/>
    <property type="molecule type" value="Genomic_DNA"/>
</dbReference>
<keyword evidence="1" id="KW-0677">Repeat</keyword>
<dbReference type="Pfam" id="PF00023">
    <property type="entry name" value="Ank"/>
    <property type="match status" value="1"/>
</dbReference>
<dbReference type="InterPro" id="IPR036770">
    <property type="entry name" value="Ankyrin_rpt-contain_sf"/>
</dbReference>
<dbReference type="PANTHER" id="PTHR24198:SF165">
    <property type="entry name" value="ANKYRIN REPEAT-CONTAINING PROTEIN-RELATED"/>
    <property type="match status" value="1"/>
</dbReference>
<dbReference type="AlphaFoldDB" id="A0A166WI32"/>
<gene>
    <name evidence="3" type="ORF">BBO_09085</name>
</gene>
<dbReference type="InterPro" id="IPR002110">
    <property type="entry name" value="Ankyrin_rpt"/>
</dbReference>
<reference evidence="3 4" key="1">
    <citation type="journal article" date="2016" name="Genome Biol. Evol.">
        <title>Divergent and convergent evolution of fungal pathogenicity.</title>
        <authorList>
            <person name="Shang Y."/>
            <person name="Xiao G."/>
            <person name="Zheng P."/>
            <person name="Cen K."/>
            <person name="Zhan S."/>
            <person name="Wang C."/>
        </authorList>
    </citation>
    <scope>NUCLEOTIDE SEQUENCE [LARGE SCALE GENOMIC DNA]</scope>
    <source>
        <strain evidence="3 4">RCEF 3172</strain>
    </source>
</reference>
<protein>
    <submittedName>
        <fullName evidence="3">Ankyrin repeat-containing domain protein</fullName>
    </submittedName>
</protein>
<dbReference type="OrthoDB" id="341259at2759"/>
<comment type="caution">
    <text evidence="3">The sequence shown here is derived from an EMBL/GenBank/DDBJ whole genome shotgun (WGS) entry which is preliminary data.</text>
</comment>
<organism evidence="3 4">
    <name type="scientific">Beauveria brongniartii RCEF 3172</name>
    <dbReference type="NCBI Taxonomy" id="1081107"/>
    <lineage>
        <taxon>Eukaryota</taxon>
        <taxon>Fungi</taxon>
        <taxon>Dikarya</taxon>
        <taxon>Ascomycota</taxon>
        <taxon>Pezizomycotina</taxon>
        <taxon>Sordariomycetes</taxon>
        <taxon>Hypocreomycetidae</taxon>
        <taxon>Hypocreales</taxon>
        <taxon>Cordycipitaceae</taxon>
        <taxon>Beauveria</taxon>
        <taxon>Beauveria brongniartii</taxon>
    </lineage>
</organism>
<proteinExistence type="predicted"/>
<evidence type="ECO:0000313" key="4">
    <source>
        <dbReference type="Proteomes" id="UP000076863"/>
    </source>
</evidence>
<dbReference type="PANTHER" id="PTHR24198">
    <property type="entry name" value="ANKYRIN REPEAT AND PROTEIN KINASE DOMAIN-CONTAINING PROTEIN"/>
    <property type="match status" value="1"/>
</dbReference>
<evidence type="ECO:0000313" key="3">
    <source>
        <dbReference type="EMBL" id="OAA34753.1"/>
    </source>
</evidence>
<keyword evidence="4" id="KW-1185">Reference proteome</keyword>
<dbReference type="Pfam" id="PF13637">
    <property type="entry name" value="Ank_4"/>
    <property type="match status" value="1"/>
</dbReference>
<keyword evidence="2" id="KW-0040">ANK repeat</keyword>
<evidence type="ECO:0000256" key="2">
    <source>
        <dbReference type="ARBA" id="ARBA00023043"/>
    </source>
</evidence>
<sequence length="364" mass="40408">MALIDLPPELLVAIASFLGSTGCISKFARTNRRMFQVLEHYLYRYDVKTSKFSPKALRITSCFPRSRSDANSIIPKSLAAGADVNASLAIFKFDDEEIRKKYFTTAISMAALTENAALIRILLEAGAKVNSTCWIGVSVLGYAMEANNIETVHLLLAQPGIDLNYWSRQQDTALLTAVARDKLDFAEVLLPLVDPNQIGKQGITPLRLAVRKQNDSMVSLLLSDSRTNPNNMTARPSIFALACSLSSTKIVELLHDDWRTDVESSGGIEQTPARMAFVHARFSNMDFLIRSAKCKTARHNLFCLACCHGDLGLAEKVLELATHDDEQFLERWEEAAQTAGWEELATRVAKRWGASRTTRSMTCI</sequence>